<evidence type="ECO:0000256" key="2">
    <source>
        <dbReference type="ARBA" id="ARBA00009183"/>
    </source>
</evidence>
<dbReference type="PANTHER" id="PTHR23023">
    <property type="entry name" value="DIMETHYLANILINE MONOOXYGENASE"/>
    <property type="match status" value="1"/>
</dbReference>
<evidence type="ECO:0000256" key="9">
    <source>
        <dbReference type="SAM" id="Phobius"/>
    </source>
</evidence>
<gene>
    <name evidence="10" type="ORF">R5R35_002448</name>
</gene>
<dbReference type="EMBL" id="JAZDUA010000600">
    <property type="protein sequence ID" value="KAK7790674.1"/>
    <property type="molecule type" value="Genomic_DNA"/>
</dbReference>
<dbReference type="GO" id="GO:0050660">
    <property type="term" value="F:flavin adenine dinucleotide binding"/>
    <property type="evidence" value="ECO:0007669"/>
    <property type="project" value="InterPro"/>
</dbReference>
<dbReference type="InterPro" id="IPR000960">
    <property type="entry name" value="Flavin_mOase"/>
</dbReference>
<dbReference type="InterPro" id="IPR036188">
    <property type="entry name" value="FAD/NAD-bd_sf"/>
</dbReference>
<proteinExistence type="inferred from homology"/>
<accession>A0AAN9Z0I2</accession>
<dbReference type="PIRSF" id="PIRSF000332">
    <property type="entry name" value="FMO"/>
    <property type="match status" value="1"/>
</dbReference>
<dbReference type="Pfam" id="PF00743">
    <property type="entry name" value="FMO-like"/>
    <property type="match status" value="2"/>
</dbReference>
<evidence type="ECO:0000256" key="4">
    <source>
        <dbReference type="ARBA" id="ARBA00022827"/>
    </source>
</evidence>
<keyword evidence="7 8" id="KW-0503">Monooxygenase</keyword>
<sequence length="439" mass="50460">MARLERVSVCVVGAGPAGLCAARQLAAHPAAFAFDVFERADQPGGMWLYTDRTGTDEHGLPVHSSMYKSLRTNFLQEVMCYPDYPFPEADDNSYPSHRVVLQYLQDFAAHFKLHQYIQFNTVVKAVTPRAADSDKAWSVLLQNLKTKEVFVKFYDAVMICSGYNSTPYIPTIMGLEAFKGNIMHCHDYRDPERYKDLTVAILGASFSGKDMSLEIATVAKTVYLCHNLTPIEYKMPSNIQQITSIKEATADGFILKDGSSIKVDALLYCTGYKYDLPFLNSECGISVRGKRITHLYRHLINIKYPTMALVGIPFIFIPFPFFYYQVAYFLKSLRNPSILPSTEEMYESEEKDFQERLAMGYPPRHAHKMGPLQWEYENTLADILGIQRIPPMYRELNEINTEHMKDFPTFRNYCHKEIYKKKLELSENQFTFNIEDLQL</sequence>
<evidence type="ECO:0000313" key="11">
    <source>
        <dbReference type="Proteomes" id="UP001378592"/>
    </source>
</evidence>
<evidence type="ECO:0000256" key="5">
    <source>
        <dbReference type="ARBA" id="ARBA00022857"/>
    </source>
</evidence>
<dbReference type="GO" id="GO:0004499">
    <property type="term" value="F:N,N-dimethylaniline monooxygenase activity"/>
    <property type="evidence" value="ECO:0007669"/>
    <property type="project" value="InterPro"/>
</dbReference>
<evidence type="ECO:0000256" key="3">
    <source>
        <dbReference type="ARBA" id="ARBA00022630"/>
    </source>
</evidence>
<comment type="caution">
    <text evidence="10">The sequence shown here is derived from an EMBL/GenBank/DDBJ whole genome shotgun (WGS) entry which is preliminary data.</text>
</comment>
<comment type="similarity">
    <text evidence="2 8">Belongs to the FMO family.</text>
</comment>
<feature type="transmembrane region" description="Helical" evidence="9">
    <location>
        <begin position="304"/>
        <end position="324"/>
    </location>
</feature>
<dbReference type="SUPFAM" id="SSF51905">
    <property type="entry name" value="FAD/NAD(P)-binding domain"/>
    <property type="match status" value="2"/>
</dbReference>
<organism evidence="10 11">
    <name type="scientific">Gryllus longicercus</name>
    <dbReference type="NCBI Taxonomy" id="2509291"/>
    <lineage>
        <taxon>Eukaryota</taxon>
        <taxon>Metazoa</taxon>
        <taxon>Ecdysozoa</taxon>
        <taxon>Arthropoda</taxon>
        <taxon>Hexapoda</taxon>
        <taxon>Insecta</taxon>
        <taxon>Pterygota</taxon>
        <taxon>Neoptera</taxon>
        <taxon>Polyneoptera</taxon>
        <taxon>Orthoptera</taxon>
        <taxon>Ensifera</taxon>
        <taxon>Gryllidea</taxon>
        <taxon>Grylloidea</taxon>
        <taxon>Gryllidae</taxon>
        <taxon>Gryllinae</taxon>
        <taxon>Gryllus</taxon>
    </lineage>
</organism>
<keyword evidence="9" id="KW-0472">Membrane</keyword>
<dbReference type="AlphaFoldDB" id="A0AAN9Z0I2"/>
<dbReference type="FunFam" id="3.50.50.60:FF:000138">
    <property type="entry name" value="Flavin-containing monooxygenase"/>
    <property type="match status" value="1"/>
</dbReference>
<dbReference type="InterPro" id="IPR020946">
    <property type="entry name" value="Flavin_mOase-like"/>
</dbReference>
<keyword evidence="11" id="KW-1185">Reference proteome</keyword>
<keyword evidence="5" id="KW-0521">NADP</keyword>
<reference evidence="10 11" key="1">
    <citation type="submission" date="2024-03" db="EMBL/GenBank/DDBJ databases">
        <title>The genome assembly and annotation of the cricket Gryllus longicercus Weissman &amp; Gray.</title>
        <authorList>
            <person name="Szrajer S."/>
            <person name="Gray D."/>
            <person name="Ylla G."/>
        </authorList>
    </citation>
    <scope>NUCLEOTIDE SEQUENCE [LARGE SCALE GENOMIC DNA]</scope>
    <source>
        <strain evidence="10">DAG 2021-001</strain>
        <tissue evidence="10">Whole body minus gut</tissue>
    </source>
</reference>
<keyword evidence="6 8" id="KW-0560">Oxidoreductase</keyword>
<keyword evidence="9" id="KW-1133">Transmembrane helix</keyword>
<protein>
    <recommendedName>
        <fullName evidence="8">Flavin-containing monooxygenase</fullName>
        <ecNumber evidence="8">1.-.-.-</ecNumber>
    </recommendedName>
</protein>
<evidence type="ECO:0000256" key="1">
    <source>
        <dbReference type="ARBA" id="ARBA00001974"/>
    </source>
</evidence>
<comment type="cofactor">
    <cofactor evidence="1 8">
        <name>FAD</name>
        <dbReference type="ChEBI" id="CHEBI:57692"/>
    </cofactor>
</comment>
<keyword evidence="9" id="KW-0812">Transmembrane</keyword>
<keyword evidence="3 8" id="KW-0285">Flavoprotein</keyword>
<dbReference type="EC" id="1.-.-.-" evidence="8"/>
<evidence type="ECO:0000256" key="6">
    <source>
        <dbReference type="ARBA" id="ARBA00023002"/>
    </source>
</evidence>
<dbReference type="Proteomes" id="UP001378592">
    <property type="component" value="Unassembled WGS sequence"/>
</dbReference>
<name>A0AAN9Z0I2_9ORTH</name>
<evidence type="ECO:0000256" key="8">
    <source>
        <dbReference type="RuleBase" id="RU361177"/>
    </source>
</evidence>
<dbReference type="InterPro" id="IPR050346">
    <property type="entry name" value="FMO-like"/>
</dbReference>
<keyword evidence="4 8" id="KW-0274">FAD</keyword>
<dbReference type="PRINTS" id="PR00370">
    <property type="entry name" value="FMOXYGENASE"/>
</dbReference>
<evidence type="ECO:0000313" key="10">
    <source>
        <dbReference type="EMBL" id="KAK7790674.1"/>
    </source>
</evidence>
<evidence type="ECO:0000256" key="7">
    <source>
        <dbReference type="ARBA" id="ARBA00023033"/>
    </source>
</evidence>
<dbReference type="GO" id="GO:0050661">
    <property type="term" value="F:NADP binding"/>
    <property type="evidence" value="ECO:0007669"/>
    <property type="project" value="InterPro"/>
</dbReference>
<dbReference type="Gene3D" id="3.50.50.60">
    <property type="entry name" value="FAD/NAD(P)-binding domain"/>
    <property type="match status" value="2"/>
</dbReference>